<dbReference type="OrthoDB" id="3156891at2759"/>
<dbReference type="GO" id="GO:0030246">
    <property type="term" value="F:carbohydrate binding"/>
    <property type="evidence" value="ECO:0007669"/>
    <property type="project" value="UniProtKB-KW"/>
</dbReference>
<gene>
    <name evidence="4" type="ORF">K443DRAFT_9183</name>
</gene>
<dbReference type="InterPro" id="IPR001229">
    <property type="entry name" value="Jacalin-like_lectin_dom"/>
</dbReference>
<evidence type="ECO:0000256" key="2">
    <source>
        <dbReference type="ARBA" id="ARBA00022734"/>
    </source>
</evidence>
<dbReference type="Gene3D" id="2.100.10.30">
    <property type="entry name" value="Jacalin-like lectin domain"/>
    <property type="match status" value="1"/>
</dbReference>
<evidence type="ECO:0000256" key="1">
    <source>
        <dbReference type="ARBA" id="ARBA00022729"/>
    </source>
</evidence>
<feature type="domain" description="Jacalin-type lectin" evidence="3">
    <location>
        <begin position="42"/>
        <end position="175"/>
    </location>
</feature>
<dbReference type="AlphaFoldDB" id="A0A0C9WMS7"/>
<accession>A0A0C9WMS7</accession>
<dbReference type="HOGENOM" id="CLU_1525391_0_0_1"/>
<dbReference type="PANTHER" id="PTHR33589">
    <property type="entry name" value="OS11G0524900 PROTEIN"/>
    <property type="match status" value="1"/>
</dbReference>
<dbReference type="InterPro" id="IPR052321">
    <property type="entry name" value="PolyBind_ProtTraffic"/>
</dbReference>
<dbReference type="PANTHER" id="PTHR33589:SF3">
    <property type="entry name" value="ZYMOGEN GRANULE MEMBRANE PROTEIN 16-LIKE"/>
    <property type="match status" value="1"/>
</dbReference>
<name>A0A0C9WMS7_9AGAR</name>
<keyword evidence="1" id="KW-0732">Signal</keyword>
<dbReference type="Proteomes" id="UP000054477">
    <property type="component" value="Unassembled WGS sequence"/>
</dbReference>
<evidence type="ECO:0000313" key="4">
    <source>
        <dbReference type="EMBL" id="KIJ98449.1"/>
    </source>
</evidence>
<dbReference type="EMBL" id="KN838669">
    <property type="protein sequence ID" value="KIJ98449.1"/>
    <property type="molecule type" value="Genomic_DNA"/>
</dbReference>
<dbReference type="InterPro" id="IPR036404">
    <property type="entry name" value="Jacalin-like_lectin_dom_sf"/>
</dbReference>
<organism evidence="4 5">
    <name type="scientific">Laccaria amethystina LaAM-08-1</name>
    <dbReference type="NCBI Taxonomy" id="1095629"/>
    <lineage>
        <taxon>Eukaryota</taxon>
        <taxon>Fungi</taxon>
        <taxon>Dikarya</taxon>
        <taxon>Basidiomycota</taxon>
        <taxon>Agaricomycotina</taxon>
        <taxon>Agaricomycetes</taxon>
        <taxon>Agaricomycetidae</taxon>
        <taxon>Agaricales</taxon>
        <taxon>Agaricineae</taxon>
        <taxon>Hydnangiaceae</taxon>
        <taxon>Laccaria</taxon>
    </lineage>
</organism>
<reference evidence="5" key="2">
    <citation type="submission" date="2015-01" db="EMBL/GenBank/DDBJ databases">
        <title>Evolutionary Origins and Diversification of the Mycorrhizal Mutualists.</title>
        <authorList>
            <consortium name="DOE Joint Genome Institute"/>
            <consortium name="Mycorrhizal Genomics Consortium"/>
            <person name="Kohler A."/>
            <person name="Kuo A."/>
            <person name="Nagy L.G."/>
            <person name="Floudas D."/>
            <person name="Copeland A."/>
            <person name="Barry K.W."/>
            <person name="Cichocki N."/>
            <person name="Veneault-Fourrey C."/>
            <person name="LaButti K."/>
            <person name="Lindquist E.A."/>
            <person name="Lipzen A."/>
            <person name="Lundell T."/>
            <person name="Morin E."/>
            <person name="Murat C."/>
            <person name="Riley R."/>
            <person name="Ohm R."/>
            <person name="Sun H."/>
            <person name="Tunlid A."/>
            <person name="Henrissat B."/>
            <person name="Grigoriev I.V."/>
            <person name="Hibbett D.S."/>
            <person name="Martin F."/>
        </authorList>
    </citation>
    <scope>NUCLEOTIDE SEQUENCE [LARGE SCALE GENOMIC DNA]</scope>
    <source>
        <strain evidence="5">LaAM-08-1</strain>
    </source>
</reference>
<proteinExistence type="predicted"/>
<dbReference type="Pfam" id="PF01419">
    <property type="entry name" value="Jacalin"/>
    <property type="match status" value="1"/>
</dbReference>
<evidence type="ECO:0000313" key="5">
    <source>
        <dbReference type="Proteomes" id="UP000054477"/>
    </source>
</evidence>
<reference evidence="4 5" key="1">
    <citation type="submission" date="2014-04" db="EMBL/GenBank/DDBJ databases">
        <authorList>
            <consortium name="DOE Joint Genome Institute"/>
            <person name="Kuo A."/>
            <person name="Kohler A."/>
            <person name="Nagy L.G."/>
            <person name="Floudas D."/>
            <person name="Copeland A."/>
            <person name="Barry K.W."/>
            <person name="Cichocki N."/>
            <person name="Veneault-Fourrey C."/>
            <person name="LaButti K."/>
            <person name="Lindquist E.A."/>
            <person name="Lipzen A."/>
            <person name="Lundell T."/>
            <person name="Morin E."/>
            <person name="Murat C."/>
            <person name="Sun H."/>
            <person name="Tunlid A."/>
            <person name="Henrissat B."/>
            <person name="Grigoriev I.V."/>
            <person name="Hibbett D.S."/>
            <person name="Martin F."/>
            <person name="Nordberg H.P."/>
            <person name="Cantor M.N."/>
            <person name="Hua S.X."/>
        </authorList>
    </citation>
    <scope>NUCLEOTIDE SEQUENCE [LARGE SCALE GENOMIC DNA]</scope>
    <source>
        <strain evidence="4 5">LaAM-08-1</strain>
    </source>
</reference>
<protein>
    <recommendedName>
        <fullName evidence="3">Jacalin-type lectin domain-containing protein</fullName>
    </recommendedName>
</protein>
<evidence type="ECO:0000259" key="3">
    <source>
        <dbReference type="PROSITE" id="PS51752"/>
    </source>
</evidence>
<dbReference type="SMART" id="SM00915">
    <property type="entry name" value="Jacalin"/>
    <property type="match status" value="1"/>
</dbReference>
<sequence>MSLNPKDSGTVQVVENDGTTVFALWILYLVNNIIYLEQTVRIWSGSVQGGNGGDPFDDFHSDRRVVTEIRVWAGKYIDAIQVVYSGSAASKRGGDGGQSYTFSLENNEKIVRIDGRGAKYIDQLQFFTDTGRSSPAYGGTGGNPFSWDPPQSYRFRYFIGRSAKYVDSLQPNFEDE</sequence>
<dbReference type="SUPFAM" id="SSF51101">
    <property type="entry name" value="Mannose-binding lectins"/>
    <property type="match status" value="1"/>
</dbReference>
<keyword evidence="5" id="KW-1185">Reference proteome</keyword>
<keyword evidence="2" id="KW-0430">Lectin</keyword>
<dbReference type="PROSITE" id="PS51752">
    <property type="entry name" value="JACALIN_LECTIN"/>
    <property type="match status" value="1"/>
</dbReference>